<evidence type="ECO:0000256" key="5">
    <source>
        <dbReference type="ARBA" id="ARBA00022750"/>
    </source>
</evidence>
<name>A0A096AV15_9BACT</name>
<dbReference type="PANTHER" id="PTHR33695">
    <property type="entry name" value="LIPOPROTEIN SIGNAL PEPTIDASE"/>
    <property type="match status" value="1"/>
</dbReference>
<feature type="transmembrane region" description="Helical" evidence="9">
    <location>
        <begin position="173"/>
        <end position="198"/>
    </location>
</feature>
<dbReference type="GO" id="GO:0006508">
    <property type="term" value="P:proteolysis"/>
    <property type="evidence" value="ECO:0007669"/>
    <property type="project" value="UniProtKB-KW"/>
</dbReference>
<dbReference type="RefSeq" id="WP_021670086.1">
    <property type="nucleotide sequence ID" value="NZ_JRNR01000002.1"/>
</dbReference>
<dbReference type="PANTHER" id="PTHR33695:SF1">
    <property type="entry name" value="LIPOPROTEIN SIGNAL PEPTIDASE"/>
    <property type="match status" value="1"/>
</dbReference>
<evidence type="ECO:0000313" key="12">
    <source>
        <dbReference type="EMBL" id="KGF50591.1"/>
    </source>
</evidence>
<dbReference type="NCBIfam" id="NF011369">
    <property type="entry name" value="PRK14788.1"/>
    <property type="match status" value="1"/>
</dbReference>
<evidence type="ECO:0000256" key="8">
    <source>
        <dbReference type="ARBA" id="ARBA00023136"/>
    </source>
</evidence>
<keyword evidence="3 9" id="KW-0645">Protease</keyword>
<feature type="active site" evidence="9">
    <location>
        <position position="184"/>
    </location>
</feature>
<comment type="caution">
    <text evidence="12">The sequence shown here is derived from an EMBL/GenBank/DDBJ whole genome shotgun (WGS) entry which is preliminary data.</text>
</comment>
<proteinExistence type="inferred from homology"/>
<evidence type="ECO:0000256" key="1">
    <source>
        <dbReference type="ARBA" id="ARBA00006139"/>
    </source>
</evidence>
<reference evidence="12 13" key="1">
    <citation type="submission" date="2014-07" db="EMBL/GenBank/DDBJ databases">
        <authorList>
            <person name="McCorrison J."/>
            <person name="Sanka R."/>
            <person name="Torralba M."/>
            <person name="Gillis M."/>
            <person name="Haft D.H."/>
            <person name="Methe B."/>
            <person name="Sutton G."/>
            <person name="Nelson K.E."/>
        </authorList>
    </citation>
    <scope>NUCLEOTIDE SEQUENCE [LARGE SCALE GENOMIC DNA]</scope>
    <source>
        <strain evidence="12 13">DNF00882</strain>
    </source>
</reference>
<evidence type="ECO:0000256" key="2">
    <source>
        <dbReference type="ARBA" id="ARBA00022475"/>
    </source>
</evidence>
<keyword evidence="7 9" id="KW-1133">Transmembrane helix</keyword>
<comment type="caution">
    <text evidence="9">Lacks conserved residue(s) required for the propagation of feature annotation.</text>
</comment>
<keyword evidence="8 9" id="KW-0472">Membrane</keyword>
<keyword evidence="5 9" id="KW-0064">Aspartyl protease</keyword>
<keyword evidence="4 9" id="KW-0812">Transmembrane</keyword>
<feature type="transmembrane region" description="Helical" evidence="9">
    <location>
        <begin position="64"/>
        <end position="82"/>
    </location>
</feature>
<evidence type="ECO:0000256" key="10">
    <source>
        <dbReference type="RuleBase" id="RU004181"/>
    </source>
</evidence>
<feature type="compositionally biased region" description="Basic and acidic residues" evidence="11">
    <location>
        <begin position="209"/>
        <end position="235"/>
    </location>
</feature>
<dbReference type="AlphaFoldDB" id="A0A096AV15"/>
<dbReference type="GeneID" id="91082312"/>
<comment type="catalytic activity">
    <reaction evidence="9">
        <text>Release of signal peptides from bacterial membrane prolipoproteins. Hydrolyzes -Xaa-Yaa-Zaa-|-(S,diacylglyceryl)Cys-, in which Xaa is hydrophobic (preferably Leu), and Yaa (Ala or Ser) and Zaa (Gly or Ala) have small, neutral side chains.</text>
        <dbReference type="EC" id="3.4.23.36"/>
    </reaction>
</comment>
<evidence type="ECO:0000256" key="9">
    <source>
        <dbReference type="HAMAP-Rule" id="MF_00161"/>
    </source>
</evidence>
<dbReference type="InterPro" id="IPR001872">
    <property type="entry name" value="Peptidase_A8"/>
</dbReference>
<feature type="transmembrane region" description="Helical" evidence="9">
    <location>
        <begin position="94"/>
        <end position="114"/>
    </location>
</feature>
<keyword evidence="2 9" id="KW-1003">Cell membrane</keyword>
<comment type="similarity">
    <text evidence="1 9 10">Belongs to the peptidase A8 family.</text>
</comment>
<dbReference type="HAMAP" id="MF_00161">
    <property type="entry name" value="LspA"/>
    <property type="match status" value="1"/>
</dbReference>
<comment type="pathway">
    <text evidence="9">Protein modification; lipoprotein biosynthesis (signal peptide cleavage).</text>
</comment>
<dbReference type="Proteomes" id="UP000029538">
    <property type="component" value="Unassembled WGS sequence"/>
</dbReference>
<dbReference type="Pfam" id="PF01252">
    <property type="entry name" value="Peptidase_A8"/>
    <property type="match status" value="1"/>
</dbReference>
<protein>
    <recommendedName>
        <fullName evidence="9">Lipoprotein signal peptidase</fullName>
        <ecNumber evidence="9">3.4.23.36</ecNumber>
    </recommendedName>
    <alternativeName>
        <fullName evidence="9">Prolipoprotein signal peptidase</fullName>
    </alternativeName>
    <alternativeName>
        <fullName evidence="9">Signal peptidase II</fullName>
        <shortName evidence="9">SPase II</shortName>
    </alternativeName>
</protein>
<keyword evidence="6 9" id="KW-0378">Hydrolase</keyword>
<dbReference type="EC" id="3.4.23.36" evidence="9"/>
<sequence>MNNKKKHIIAAAIIILLLLIDQAIKIAVKLNMNIGEEIVVFDWFRIAFIENRGMAFGMELGSKLFLSVFRLIAVAALTWYIWKKIKEGARMGYIVVLSMIYAGAAGNIIDSLIYGEIFTASNPYYLNLPPAHLVPWGEGYASILMGNVVDMFSFPLFHGTFPDWFPIWGGQDFTFFSAIFNFADACISVGVTILFLFYRNDFNNIPNQKDKDSDSNINTKKEKSGTIAETAHDADTIDPIF</sequence>
<dbReference type="PRINTS" id="PR00781">
    <property type="entry name" value="LIPOSIGPTASE"/>
</dbReference>
<evidence type="ECO:0000256" key="6">
    <source>
        <dbReference type="ARBA" id="ARBA00022801"/>
    </source>
</evidence>
<gene>
    <name evidence="9" type="primary">lspA</name>
    <name evidence="12" type="ORF">HMPREF0654_00490</name>
</gene>
<organism evidence="12 13">
    <name type="scientific">Prevotella disiens DNF00882</name>
    <dbReference type="NCBI Taxonomy" id="1401075"/>
    <lineage>
        <taxon>Bacteria</taxon>
        <taxon>Pseudomonadati</taxon>
        <taxon>Bacteroidota</taxon>
        <taxon>Bacteroidia</taxon>
        <taxon>Bacteroidales</taxon>
        <taxon>Prevotellaceae</taxon>
        <taxon>Prevotella</taxon>
    </lineage>
</organism>
<dbReference type="GO" id="GO:0004190">
    <property type="term" value="F:aspartic-type endopeptidase activity"/>
    <property type="evidence" value="ECO:0007669"/>
    <property type="project" value="UniProtKB-UniRule"/>
</dbReference>
<evidence type="ECO:0000313" key="13">
    <source>
        <dbReference type="Proteomes" id="UP000029538"/>
    </source>
</evidence>
<dbReference type="GO" id="GO:0005886">
    <property type="term" value="C:plasma membrane"/>
    <property type="evidence" value="ECO:0007669"/>
    <property type="project" value="UniProtKB-SubCell"/>
</dbReference>
<accession>A0A096AV15</accession>
<comment type="function">
    <text evidence="9">This protein specifically catalyzes the removal of signal peptides from prolipoproteins.</text>
</comment>
<comment type="subcellular location">
    <subcellularLocation>
        <location evidence="9">Cell membrane</location>
        <topology evidence="9">Multi-pass membrane protein</topology>
    </subcellularLocation>
</comment>
<dbReference type="UniPathway" id="UPA00665"/>
<evidence type="ECO:0000256" key="11">
    <source>
        <dbReference type="SAM" id="MobiDB-lite"/>
    </source>
</evidence>
<evidence type="ECO:0000256" key="4">
    <source>
        <dbReference type="ARBA" id="ARBA00022692"/>
    </source>
</evidence>
<dbReference type="EMBL" id="JRNR01000002">
    <property type="protein sequence ID" value="KGF50591.1"/>
    <property type="molecule type" value="Genomic_DNA"/>
</dbReference>
<evidence type="ECO:0000256" key="7">
    <source>
        <dbReference type="ARBA" id="ARBA00022989"/>
    </source>
</evidence>
<evidence type="ECO:0000256" key="3">
    <source>
        <dbReference type="ARBA" id="ARBA00022670"/>
    </source>
</evidence>
<feature type="active site" evidence="9">
    <location>
        <position position="150"/>
    </location>
</feature>
<feature type="region of interest" description="Disordered" evidence="11">
    <location>
        <begin position="209"/>
        <end position="241"/>
    </location>
</feature>